<dbReference type="AlphaFoldDB" id="A0ABD1N320"/>
<dbReference type="GO" id="GO:0016829">
    <property type="term" value="F:lyase activity"/>
    <property type="evidence" value="ECO:0007669"/>
    <property type="project" value="UniProtKB-KW"/>
</dbReference>
<feature type="domain" description="Terpene synthase metal-binding" evidence="6">
    <location>
        <begin position="167"/>
        <end position="404"/>
    </location>
</feature>
<dbReference type="InterPro" id="IPR050148">
    <property type="entry name" value="Terpene_synthase-like"/>
</dbReference>
<reference evidence="7 8" key="1">
    <citation type="submission" date="2024-08" db="EMBL/GenBank/DDBJ databases">
        <title>Insights into the chromosomal genome structure of Flemingia macrophylla.</title>
        <authorList>
            <person name="Ding Y."/>
            <person name="Zhao Y."/>
            <person name="Bi W."/>
            <person name="Wu M."/>
            <person name="Zhao G."/>
            <person name="Gong Y."/>
            <person name="Li W."/>
            <person name="Zhang P."/>
        </authorList>
    </citation>
    <scope>NUCLEOTIDE SEQUENCE [LARGE SCALE GENOMIC DNA]</scope>
    <source>
        <strain evidence="7">DYQJB</strain>
        <tissue evidence="7">Leaf</tissue>
    </source>
</reference>
<organism evidence="7 8">
    <name type="scientific">Flemingia macrophylla</name>
    <dbReference type="NCBI Taxonomy" id="520843"/>
    <lineage>
        <taxon>Eukaryota</taxon>
        <taxon>Viridiplantae</taxon>
        <taxon>Streptophyta</taxon>
        <taxon>Embryophyta</taxon>
        <taxon>Tracheophyta</taxon>
        <taxon>Spermatophyta</taxon>
        <taxon>Magnoliopsida</taxon>
        <taxon>eudicotyledons</taxon>
        <taxon>Gunneridae</taxon>
        <taxon>Pentapetalae</taxon>
        <taxon>rosids</taxon>
        <taxon>fabids</taxon>
        <taxon>Fabales</taxon>
        <taxon>Fabaceae</taxon>
        <taxon>Papilionoideae</taxon>
        <taxon>50 kb inversion clade</taxon>
        <taxon>NPAAA clade</taxon>
        <taxon>indigoferoid/millettioid clade</taxon>
        <taxon>Phaseoleae</taxon>
        <taxon>Flemingia</taxon>
    </lineage>
</organism>
<evidence type="ECO:0000313" key="8">
    <source>
        <dbReference type="Proteomes" id="UP001603857"/>
    </source>
</evidence>
<keyword evidence="4" id="KW-0456">Lyase</keyword>
<dbReference type="PANTHER" id="PTHR31225:SF221">
    <property type="entry name" value="(-)-GERMACRENE D SYNTHASE"/>
    <property type="match status" value="1"/>
</dbReference>
<gene>
    <name evidence="7" type="ORF">Fmac_003784</name>
</gene>
<evidence type="ECO:0000259" key="6">
    <source>
        <dbReference type="Pfam" id="PF03936"/>
    </source>
</evidence>
<protein>
    <recommendedName>
        <fullName evidence="9">Sesquiterpene synthase</fullName>
    </recommendedName>
</protein>
<evidence type="ECO:0008006" key="9">
    <source>
        <dbReference type="Google" id="ProtNLM"/>
    </source>
</evidence>
<evidence type="ECO:0000259" key="5">
    <source>
        <dbReference type="Pfam" id="PF01397"/>
    </source>
</evidence>
<evidence type="ECO:0000256" key="4">
    <source>
        <dbReference type="ARBA" id="ARBA00023239"/>
    </source>
</evidence>
<dbReference type="SUPFAM" id="SSF48239">
    <property type="entry name" value="Terpenoid cyclases/Protein prenyltransferases"/>
    <property type="match status" value="1"/>
</dbReference>
<evidence type="ECO:0000256" key="2">
    <source>
        <dbReference type="ARBA" id="ARBA00022723"/>
    </source>
</evidence>
<dbReference type="PANTHER" id="PTHR31225">
    <property type="entry name" value="OS04G0344100 PROTEIN-RELATED"/>
    <property type="match status" value="1"/>
</dbReference>
<dbReference type="SUPFAM" id="SSF48576">
    <property type="entry name" value="Terpenoid synthases"/>
    <property type="match status" value="1"/>
</dbReference>
<dbReference type="Gene3D" id="1.50.10.130">
    <property type="entry name" value="Terpene synthase, N-terminal domain"/>
    <property type="match status" value="1"/>
</dbReference>
<dbReference type="FunFam" id="1.10.600.10:FF:000007">
    <property type="entry name" value="Isoprene synthase, chloroplastic"/>
    <property type="match status" value="1"/>
</dbReference>
<evidence type="ECO:0000256" key="1">
    <source>
        <dbReference type="ARBA" id="ARBA00001946"/>
    </source>
</evidence>
<accession>A0ABD1N320</accession>
<dbReference type="SFLD" id="SFLDG01019">
    <property type="entry name" value="Terpene_Cyclase_Like_1_C_Termi"/>
    <property type="match status" value="1"/>
</dbReference>
<keyword evidence="2" id="KW-0479">Metal-binding</keyword>
<dbReference type="InterPro" id="IPR008949">
    <property type="entry name" value="Isoprenoid_synthase_dom_sf"/>
</dbReference>
<dbReference type="InterPro" id="IPR005630">
    <property type="entry name" value="Terpene_synthase_metal-bd"/>
</dbReference>
<name>A0ABD1N320_9FABA</name>
<dbReference type="EMBL" id="JBGMDY010000002">
    <property type="protein sequence ID" value="KAL2342499.1"/>
    <property type="molecule type" value="Genomic_DNA"/>
</dbReference>
<dbReference type="InterPro" id="IPR034741">
    <property type="entry name" value="Terpene_cyclase-like_1_C"/>
</dbReference>
<proteinExistence type="predicted"/>
<evidence type="ECO:0000313" key="7">
    <source>
        <dbReference type="EMBL" id="KAL2342499.1"/>
    </source>
</evidence>
<keyword evidence="8" id="KW-1185">Reference proteome</keyword>
<comment type="caution">
    <text evidence="7">The sequence shown here is derived from an EMBL/GenBank/DDBJ whole genome shotgun (WGS) entry which is preliminary data.</text>
</comment>
<keyword evidence="3" id="KW-0460">Magnesium</keyword>
<dbReference type="InterPro" id="IPR044814">
    <property type="entry name" value="Terpene_cyclase_plant_C1"/>
</dbReference>
<dbReference type="Pfam" id="PF03936">
    <property type="entry name" value="Terpene_synth_C"/>
    <property type="match status" value="1"/>
</dbReference>
<feature type="domain" description="Terpene synthase N-terminal" evidence="5">
    <location>
        <begin position="43"/>
        <end position="108"/>
    </location>
</feature>
<dbReference type="SFLD" id="SFLDS00005">
    <property type="entry name" value="Isoprenoid_Synthase_Type_I"/>
    <property type="match status" value="1"/>
</dbReference>
<dbReference type="InterPro" id="IPR001906">
    <property type="entry name" value="Terpene_synth_N"/>
</dbReference>
<dbReference type="InterPro" id="IPR008930">
    <property type="entry name" value="Terpenoid_cyclase/PrenylTrfase"/>
</dbReference>
<evidence type="ECO:0000256" key="3">
    <source>
        <dbReference type="ARBA" id="ARBA00022842"/>
    </source>
</evidence>
<dbReference type="CDD" id="cd00684">
    <property type="entry name" value="Terpene_cyclase_plant_C1"/>
    <property type="match status" value="1"/>
</dbReference>
<dbReference type="Gene3D" id="1.10.600.10">
    <property type="entry name" value="Farnesyl Diphosphate Synthase"/>
    <property type="match status" value="1"/>
</dbReference>
<dbReference type="Pfam" id="PF01397">
    <property type="entry name" value="Terpene_synth"/>
    <property type="match status" value="1"/>
</dbReference>
<dbReference type="InterPro" id="IPR036965">
    <property type="entry name" value="Terpene_synth_N_sf"/>
</dbReference>
<sequence length="465" mass="53745">MSASSLPVAAIEAKPTSNSTRHTANFHPGIWGSYFLSNVPTSQDQSGNFNEKLVNDIQGVLNLYEATQLRLHGEEILEEAHTFTLIQLTKSLSTQLSPSLIAQVSHTLQQSFRKGMPRLEARYYISFYQEDPSYDEKLLTFAKLDFNILQDLHQKEVSNASKWWIEDLNVSTKLPFVRDRIVEAYFWILGTYFEPKYSLGRMMMVKMFGILTIIDDMYDAYGTFEELELFTNVVERWDICSLDDLPEYMKLCYTILLDGVEEIKQEIRNQGKVYHVEYVKKELKRLVHAYFYEARWFHCNYTPTIQEYMEVGTVTSGCAFFTTLSFLCMEDTTVEILKWAISNPKIIAATSFIGRVMDDISGDESEKERGHVASIVECYMKQHNTSRQDAIAELLKLVENSWKDINEACLNPTQVPLIFLMRTVNFARMMDVLYKDEDIINRNFDSGHPSEIGEYQVFPGRPVLT</sequence>
<comment type="cofactor">
    <cofactor evidence="1">
        <name>Mg(2+)</name>
        <dbReference type="ChEBI" id="CHEBI:18420"/>
    </cofactor>
</comment>
<dbReference type="GO" id="GO:0046872">
    <property type="term" value="F:metal ion binding"/>
    <property type="evidence" value="ECO:0007669"/>
    <property type="project" value="UniProtKB-KW"/>
</dbReference>
<dbReference type="Proteomes" id="UP001603857">
    <property type="component" value="Unassembled WGS sequence"/>
</dbReference>